<dbReference type="InterPro" id="IPR029058">
    <property type="entry name" value="AB_hydrolase_fold"/>
</dbReference>
<dbReference type="InterPro" id="IPR022122">
    <property type="entry name" value="DUF3657"/>
</dbReference>
<dbReference type="SUPFAM" id="SSF53474">
    <property type="entry name" value="alpha/beta-Hydrolases"/>
    <property type="match status" value="1"/>
</dbReference>
<dbReference type="InterPro" id="IPR044294">
    <property type="entry name" value="Lipase-like"/>
</dbReference>
<feature type="region of interest" description="Disordered" evidence="2">
    <location>
        <begin position="769"/>
        <end position="840"/>
    </location>
</feature>
<feature type="compositionally biased region" description="Polar residues" evidence="2">
    <location>
        <begin position="637"/>
        <end position="648"/>
    </location>
</feature>
<dbReference type="RefSeq" id="XP_031441515.1">
    <property type="nucleotide sequence ID" value="XM_031585655.2"/>
</dbReference>
<feature type="domain" description="DUF676" evidence="3">
    <location>
        <begin position="1174"/>
        <end position="1367"/>
    </location>
</feature>
<dbReference type="Proteomes" id="UP000515152">
    <property type="component" value="Chromosome 19"/>
</dbReference>
<keyword evidence="4" id="KW-1185">Reference proteome</keyword>
<dbReference type="RefSeq" id="XP_031441512.1">
    <property type="nucleotide sequence ID" value="XM_031585652.2"/>
</dbReference>
<dbReference type="CTD" id="51059"/>
<name>A0A6P8GQM7_CLUHA</name>
<feature type="compositionally biased region" description="Acidic residues" evidence="2">
    <location>
        <begin position="782"/>
        <end position="799"/>
    </location>
</feature>
<feature type="region of interest" description="Disordered" evidence="2">
    <location>
        <begin position="424"/>
        <end position="470"/>
    </location>
</feature>
<dbReference type="RefSeq" id="XP_031441514.1">
    <property type="nucleotide sequence ID" value="XM_031585654.2"/>
</dbReference>
<dbReference type="GeneID" id="105892003"/>
<feature type="region of interest" description="Disordered" evidence="2">
    <location>
        <begin position="728"/>
        <end position="756"/>
    </location>
</feature>
<evidence type="ECO:0000313" key="8">
    <source>
        <dbReference type="RefSeq" id="XP_031441515.1"/>
    </source>
</evidence>
<evidence type="ECO:0000256" key="1">
    <source>
        <dbReference type="ARBA" id="ARBA00007949"/>
    </source>
</evidence>
<dbReference type="Pfam" id="PF05057">
    <property type="entry name" value="DUF676"/>
    <property type="match status" value="1"/>
</dbReference>
<proteinExistence type="inferred from homology"/>
<dbReference type="Pfam" id="PF12394">
    <property type="entry name" value="DUF3657"/>
    <property type="match status" value="1"/>
</dbReference>
<feature type="compositionally biased region" description="Basic and acidic residues" evidence="2">
    <location>
        <begin position="616"/>
        <end position="625"/>
    </location>
</feature>
<evidence type="ECO:0000313" key="6">
    <source>
        <dbReference type="RefSeq" id="XP_031441513.1"/>
    </source>
</evidence>
<dbReference type="RefSeq" id="XP_031441513.1">
    <property type="nucleotide sequence ID" value="XM_031585653.2"/>
</dbReference>
<organism evidence="4 7">
    <name type="scientific">Clupea harengus</name>
    <name type="common">Atlantic herring</name>
    <dbReference type="NCBI Taxonomy" id="7950"/>
    <lineage>
        <taxon>Eukaryota</taxon>
        <taxon>Metazoa</taxon>
        <taxon>Chordata</taxon>
        <taxon>Craniata</taxon>
        <taxon>Vertebrata</taxon>
        <taxon>Euteleostomi</taxon>
        <taxon>Actinopterygii</taxon>
        <taxon>Neopterygii</taxon>
        <taxon>Teleostei</taxon>
        <taxon>Clupei</taxon>
        <taxon>Clupeiformes</taxon>
        <taxon>Clupeoidei</taxon>
        <taxon>Clupeidae</taxon>
        <taxon>Clupea</taxon>
    </lineage>
</organism>
<feature type="compositionally biased region" description="Basic and acidic residues" evidence="2">
    <location>
        <begin position="596"/>
        <end position="606"/>
    </location>
</feature>
<dbReference type="PANTHER" id="PTHR12482">
    <property type="entry name" value="LIPASE ROG1-RELATED-RELATED"/>
    <property type="match status" value="1"/>
</dbReference>
<dbReference type="GeneTree" id="ENSGT00940000156079"/>
<dbReference type="InterPro" id="IPR007751">
    <property type="entry name" value="DUF676_lipase-like"/>
</dbReference>
<sequence length="1443" mass="160187">MSEVQGTVDFSVELHKFHNVDLFQRGFYQVRVRLKVSPRVPHRLIVTTPGNTGECGFSSAGVHDGGVFSRIFQILYRNEEINLNDIMSFRVHLLLDGERVEEALSEVDFQLKLDLHFTDTEQQLGDICAVPLISSRLLGLHLQPRRGLHHHVPVMFDYFHLSVISVTVHASLVALHQPLISFARSGRGAWMGKGSPENSSDTSTMSMENLMFGAGYCKPVLTEGSFYVPSENCLQKAHTWHRRLCRLLLMAHRGLRTHHTSLTKAYPELPQLDTEELPIEETLNQLSIELQLQGGHEKVAEQISRDLSQLCAHLAALWAQFLEAVVPNALVLAQLTQEHHTLRVRRFSEAYFFTEHPKELSLTFQEDLINRHSQVAGEVRSSDYLTRMPPLPVECLDIDGDWNSLPIIFEDRYVECPRLEWKPQVPTSDDANKSPTTTDSPTTAANGSASLGALRSDSPDAFEEQPESEDCMDLPTYISLIGQEMDSELCEPCGPTDLTCGDITPPLSYTLEDQGEAEAELETDVELQNSPKIGLRYNNIRPSELDPYKGETVQIVQSHQIRPDLDETIPTGSEDPLHVHASWGEDTRAKPVTSLPEKDQPERVDLENGDIMESSLEPHTKHIGNDEGDGDSEIDTLPTQSSSTSVTQGPLIIQPTTPPLYPDRRRAEDRLQLGGSKIMKRSSSVISDSGIESEPSSVAWSSEARVGRGGEALLLQQTGIRVRRLGHPGSLEGLQTESHSSLPSATQASLTSISSLPYEEDERRILSTLTKSASAPHISSPDDTEEDLEALENDTEEVEVEIKDRDNEDVGEGEGESDTTSGIEPDEGSEPTKQRQSVEPLSSLWEQLDGGLLDETQLDWRLNPMQAEDVDSKDTTTSPGNAGELRGQFDREALSMLSTVPEELMFQHFMSGQGTEEQDQIAAEECLEDSSVSDGEVELCGLESETCERKVVLDLTARTEGVSDHSSQLQFSVEDPNYQHINSLPKGADGFLPTADGTEISSGLKEVIPRGVTEPASNERQRCSDLIGLAGINREAQKADGGQGGQASNGPSSGLSFMNKKVVEVVNMSVSCAPTCLPFSSVLRDSPSISGISTRQATSPITHQPLGSFTILSSSSASENEDEESNERMLYFYKAKEDLLKELNLQATLYSDLPHLASRLPYFPPEEDEEEFEDGIHLVVCVHGLDGNSADLRLVKTFIELGLPGSRLDFLMSERNQTDTFADFDTMTDRLLDEIIQHIQLYNLTINRISFIGHSLGNVIIRSVLTRPRFRCYLCKLHTFLSLSGPHLGTLYNNSTLVSTGLWLMQKLKKSGSLLQLTFRDHTDPRKTFLYLLSQKPGLQFFKNVVLVASPQDRYVPFHSARIEMCRTALRDRTTGPVYTEMINNVMQPLLGAKDCRLIRHNVFHALPNTANTLIGRAAHIAVLDSELFLEKFFLVAGLDYFK</sequence>
<feature type="compositionally biased region" description="Low complexity" evidence="2">
    <location>
        <begin position="434"/>
        <end position="445"/>
    </location>
</feature>
<dbReference type="FunFam" id="3.40.50.1820:FF:000004">
    <property type="entry name" value="Protein FAM135A isoform a"/>
    <property type="match status" value="1"/>
</dbReference>
<feature type="compositionally biased region" description="Basic and acidic residues" evidence="2">
    <location>
        <begin position="575"/>
        <end position="589"/>
    </location>
</feature>
<comment type="similarity">
    <text evidence="1">Belongs to the FAM135 family.</text>
</comment>
<dbReference type="Gene3D" id="3.40.50.1820">
    <property type="entry name" value="alpha/beta hydrolase"/>
    <property type="match status" value="1"/>
</dbReference>
<dbReference type="KEGG" id="char:105892003"/>
<feature type="region of interest" description="Disordered" evidence="2">
    <location>
        <begin position="565"/>
        <end position="663"/>
    </location>
</feature>
<accession>A0A6P8GQM7</accession>
<feature type="compositionally biased region" description="Acidic residues" evidence="2">
    <location>
        <begin position="460"/>
        <end position="470"/>
    </location>
</feature>
<dbReference type="OrthoDB" id="273452at2759"/>
<feature type="region of interest" description="Disordered" evidence="2">
    <location>
        <begin position="866"/>
        <end position="885"/>
    </location>
</feature>
<evidence type="ECO:0000313" key="4">
    <source>
        <dbReference type="Proteomes" id="UP000515152"/>
    </source>
</evidence>
<feature type="compositionally biased region" description="Polar residues" evidence="2">
    <location>
        <begin position="733"/>
        <end position="755"/>
    </location>
</feature>
<evidence type="ECO:0000313" key="5">
    <source>
        <dbReference type="RefSeq" id="XP_031441512.1"/>
    </source>
</evidence>
<protein>
    <submittedName>
        <fullName evidence="5 6">Protein FAM135B</fullName>
    </submittedName>
</protein>
<evidence type="ECO:0000313" key="7">
    <source>
        <dbReference type="RefSeq" id="XP_031441514.1"/>
    </source>
</evidence>
<dbReference type="PANTHER" id="PTHR12482:SF3">
    <property type="entry name" value="PROTEIN FAM135B"/>
    <property type="match status" value="1"/>
</dbReference>
<evidence type="ECO:0000256" key="2">
    <source>
        <dbReference type="SAM" id="MobiDB-lite"/>
    </source>
</evidence>
<evidence type="ECO:0000259" key="3">
    <source>
        <dbReference type="Pfam" id="PF05057"/>
    </source>
</evidence>
<reference evidence="5 6" key="1">
    <citation type="submission" date="2025-04" db="UniProtKB">
        <authorList>
            <consortium name="RefSeq"/>
        </authorList>
    </citation>
    <scope>IDENTIFICATION</scope>
</reference>
<gene>
    <name evidence="5 6 7 8" type="primary">fam135b</name>
</gene>